<keyword evidence="1" id="KW-1133">Transmembrane helix</keyword>
<feature type="chain" id="PRO_5019023491" evidence="2">
    <location>
        <begin position="24"/>
        <end position="451"/>
    </location>
</feature>
<proteinExistence type="predicted"/>
<feature type="transmembrane region" description="Helical" evidence="1">
    <location>
        <begin position="176"/>
        <end position="194"/>
    </location>
</feature>
<reference evidence="3 4" key="1">
    <citation type="submission" date="2018-12" db="EMBL/GenBank/DDBJ databases">
        <title>Complete Genome Sequence of the Corallopyronin A producing Myxobacterium Corallococcus coralloides B035.</title>
        <authorList>
            <person name="Bouhired S.M."/>
            <person name="Rupp O."/>
            <person name="Blom J."/>
            <person name="Schaeberle T.F."/>
            <person name="Kehraus S."/>
            <person name="Schiefer A."/>
            <person name="Pfarr K."/>
            <person name="Goesmann A."/>
            <person name="Hoerauf A."/>
            <person name="Koenig G.M."/>
        </authorList>
    </citation>
    <scope>NUCLEOTIDE SEQUENCE [LARGE SCALE GENOMIC DNA]</scope>
    <source>
        <strain evidence="3 4">B035</strain>
    </source>
</reference>
<protein>
    <submittedName>
        <fullName evidence="3">Putative lipoprotein</fullName>
    </submittedName>
</protein>
<keyword evidence="1" id="KW-0472">Membrane</keyword>
<dbReference type="EMBL" id="CP034669">
    <property type="protein sequence ID" value="QAT84754.1"/>
    <property type="molecule type" value="Genomic_DNA"/>
</dbReference>
<gene>
    <name evidence="3" type="ORF">EJ065_3188</name>
</gene>
<evidence type="ECO:0000313" key="4">
    <source>
        <dbReference type="Proteomes" id="UP000288758"/>
    </source>
</evidence>
<dbReference type="PROSITE" id="PS51257">
    <property type="entry name" value="PROKAR_LIPOPROTEIN"/>
    <property type="match status" value="1"/>
</dbReference>
<organism evidence="3 4">
    <name type="scientific">Corallococcus coralloides</name>
    <name type="common">Myxococcus coralloides</name>
    <dbReference type="NCBI Taxonomy" id="184914"/>
    <lineage>
        <taxon>Bacteria</taxon>
        <taxon>Pseudomonadati</taxon>
        <taxon>Myxococcota</taxon>
        <taxon>Myxococcia</taxon>
        <taxon>Myxococcales</taxon>
        <taxon>Cystobacterineae</taxon>
        <taxon>Myxococcaceae</taxon>
        <taxon>Corallococcus</taxon>
    </lineage>
</organism>
<keyword evidence="2" id="KW-0732">Signal</keyword>
<dbReference type="AlphaFoldDB" id="A0A410RS61"/>
<accession>A0A410RS61</accession>
<evidence type="ECO:0000256" key="2">
    <source>
        <dbReference type="SAM" id="SignalP"/>
    </source>
</evidence>
<keyword evidence="1" id="KW-0812">Transmembrane</keyword>
<feature type="signal peptide" evidence="2">
    <location>
        <begin position="1"/>
        <end position="23"/>
    </location>
</feature>
<feature type="transmembrane region" description="Helical" evidence="1">
    <location>
        <begin position="201"/>
        <end position="223"/>
    </location>
</feature>
<keyword evidence="3" id="KW-0449">Lipoprotein</keyword>
<evidence type="ECO:0000313" key="3">
    <source>
        <dbReference type="EMBL" id="QAT84754.1"/>
    </source>
</evidence>
<name>A0A410RS61_CORCK</name>
<evidence type="ECO:0000256" key="1">
    <source>
        <dbReference type="SAM" id="Phobius"/>
    </source>
</evidence>
<dbReference type="Proteomes" id="UP000288758">
    <property type="component" value="Chromosome"/>
</dbReference>
<dbReference type="RefSeq" id="WP_128796642.1">
    <property type="nucleotide sequence ID" value="NZ_CP034669.1"/>
</dbReference>
<sequence>MLPRWSILLLLVMLAGCSGTTKSVRLHTGHGDPIVLTPRTGDAAPVELDDDDFVEAVAALAQRVRTSTRPQETARRLFEVDPRSGSYLYEPRSHRVIPLGPGEHLEGEHPSTEVELTRAYLRWCGRTNQPGDCLSLLVESPTVAGDGRYALAMALAQGVVRDEMMDSFKDMANPQAMLAAVLWTWTTYCILLAVPEPFSKGVAAVMTASLIAYVGVDTFWSLIVGFKRLVEEAERATTFDELREAGERYGKVMGRNAARAFAMLATAAIGNTAAGLGSKVPMLPGAAQAAVQAEAQMGIRLAAVADVGTVAVSAETVTIALAPGAVAMAARGTGSGAPAKARPTGYRAWGSFSGFKKAMGPAGPGQEWHHVVEQTPGNVKRFGPQSLHNTDNIIPLDKRLHTKVSSLYSSVRYDITQSLTQTVRRWLSTQTYEAQREFGLLAIENVKKRVW</sequence>